<dbReference type="CDD" id="cd16917">
    <property type="entry name" value="HATPase_UhpB-NarQ-NarX-like"/>
    <property type="match status" value="1"/>
</dbReference>
<dbReference type="OrthoDB" id="9797605at2"/>
<dbReference type="Pfam" id="PF07730">
    <property type="entry name" value="HisKA_3"/>
    <property type="match status" value="1"/>
</dbReference>
<feature type="transmembrane region" description="Helical" evidence="4">
    <location>
        <begin position="70"/>
        <end position="98"/>
    </location>
</feature>
<keyword evidence="3" id="KW-0902">Two-component regulatory system</keyword>
<evidence type="ECO:0000256" key="2">
    <source>
        <dbReference type="ARBA" id="ARBA00022777"/>
    </source>
</evidence>
<dbReference type="Proteomes" id="UP000198575">
    <property type="component" value="Unassembled WGS sequence"/>
</dbReference>
<feature type="domain" description="Signal transduction histidine kinase subgroup 3 dimerisation and phosphoacceptor" evidence="6">
    <location>
        <begin position="186"/>
        <end position="248"/>
    </location>
</feature>
<dbReference type="GO" id="GO:0046983">
    <property type="term" value="F:protein dimerization activity"/>
    <property type="evidence" value="ECO:0007669"/>
    <property type="project" value="InterPro"/>
</dbReference>
<dbReference type="GO" id="GO:0016020">
    <property type="term" value="C:membrane"/>
    <property type="evidence" value="ECO:0007669"/>
    <property type="project" value="InterPro"/>
</dbReference>
<proteinExistence type="predicted"/>
<dbReference type="GO" id="GO:0000155">
    <property type="term" value="F:phosphorelay sensor kinase activity"/>
    <property type="evidence" value="ECO:0007669"/>
    <property type="project" value="InterPro"/>
</dbReference>
<evidence type="ECO:0000256" key="3">
    <source>
        <dbReference type="ARBA" id="ARBA00023012"/>
    </source>
</evidence>
<dbReference type="InterPro" id="IPR003594">
    <property type="entry name" value="HATPase_dom"/>
</dbReference>
<dbReference type="AlphaFoldDB" id="A0A1I4YNR4"/>
<dbReference type="PANTHER" id="PTHR24421">
    <property type="entry name" value="NITRATE/NITRITE SENSOR PROTEIN NARX-RELATED"/>
    <property type="match status" value="1"/>
</dbReference>
<protein>
    <submittedName>
        <fullName evidence="7">Signal transduction histidine kinase</fullName>
    </submittedName>
</protein>
<dbReference type="InterPro" id="IPR036890">
    <property type="entry name" value="HATPase_C_sf"/>
</dbReference>
<gene>
    <name evidence="7" type="ORF">SAMN05216289_11879</name>
</gene>
<accession>A0A1I4YNR4</accession>
<evidence type="ECO:0000259" key="6">
    <source>
        <dbReference type="Pfam" id="PF07730"/>
    </source>
</evidence>
<evidence type="ECO:0000313" key="8">
    <source>
        <dbReference type="Proteomes" id="UP000198575"/>
    </source>
</evidence>
<keyword evidence="1" id="KW-0808">Transferase</keyword>
<dbReference type="RefSeq" id="WP_092408552.1">
    <property type="nucleotide sequence ID" value="NZ_FOVF01000018.1"/>
</dbReference>
<dbReference type="Gene3D" id="3.30.565.10">
    <property type="entry name" value="Histidine kinase-like ATPase, C-terminal domain"/>
    <property type="match status" value="1"/>
</dbReference>
<dbReference type="Gene3D" id="1.20.5.1930">
    <property type="match status" value="1"/>
</dbReference>
<dbReference type="InterPro" id="IPR050482">
    <property type="entry name" value="Sensor_HK_TwoCompSys"/>
</dbReference>
<keyword evidence="4" id="KW-1133">Transmembrane helix</keyword>
<feature type="domain" description="Histidine kinase/HSP90-like ATPase" evidence="5">
    <location>
        <begin position="284"/>
        <end position="331"/>
    </location>
</feature>
<dbReference type="EMBL" id="FOVF01000018">
    <property type="protein sequence ID" value="SFN39433.1"/>
    <property type="molecule type" value="Genomic_DNA"/>
</dbReference>
<keyword evidence="8" id="KW-1185">Reference proteome</keyword>
<feature type="transmembrane region" description="Helical" evidence="4">
    <location>
        <begin position="104"/>
        <end position="124"/>
    </location>
</feature>
<sequence>MPFLPRLRNLLEPLCLSGVITWAAVASSILGHAPPGQLVLIVALLLGFIACFLACMLCESGPSPLRLPLIAAQCAIGLTVCMLDHEGFAPVLLVIAVAQLATQVSARLFGALALLLNAILYLVFSEYWHSASAVTLTIVYAGFQAFAATTAIYAQRAERARDDVAQVNAHLLATHSLLEESARDRERLRLARELHDVAGHKLTALKLQLALLARDPAGAPPALATAANLADELLGDIRGVVGQMRESDGLDLRRAIEELAAPIPRPKVHLDLAADARVDDLAQAQALLRVAQEGLTNAARHSSADNVWLRLGREGDRLILEVRDDGRGARSLRIGNGIRGMCERLEGLGGGIEFTNAPGFRLTAWIPDA</sequence>
<keyword evidence="2 7" id="KW-0418">Kinase</keyword>
<dbReference type="InterPro" id="IPR011712">
    <property type="entry name" value="Sig_transdc_His_kin_sub3_dim/P"/>
</dbReference>
<evidence type="ECO:0000256" key="1">
    <source>
        <dbReference type="ARBA" id="ARBA00022679"/>
    </source>
</evidence>
<dbReference type="SUPFAM" id="SSF55874">
    <property type="entry name" value="ATPase domain of HSP90 chaperone/DNA topoisomerase II/histidine kinase"/>
    <property type="match status" value="1"/>
</dbReference>
<evidence type="ECO:0000256" key="4">
    <source>
        <dbReference type="SAM" id="Phobius"/>
    </source>
</evidence>
<feature type="transmembrane region" description="Helical" evidence="4">
    <location>
        <begin position="131"/>
        <end position="154"/>
    </location>
</feature>
<reference evidence="7 8" key="1">
    <citation type="submission" date="2016-10" db="EMBL/GenBank/DDBJ databases">
        <authorList>
            <person name="de Groot N.N."/>
        </authorList>
    </citation>
    <scope>NUCLEOTIDE SEQUENCE [LARGE SCALE GENOMIC DNA]</scope>
    <source>
        <strain evidence="7 8">CGMCC 1.7659</strain>
    </source>
</reference>
<dbReference type="STRING" id="578942.SAMN05216289_11879"/>
<name>A0A1I4YNR4_9GAMM</name>
<dbReference type="Pfam" id="PF02518">
    <property type="entry name" value="HATPase_c"/>
    <property type="match status" value="1"/>
</dbReference>
<evidence type="ECO:0000259" key="5">
    <source>
        <dbReference type="Pfam" id="PF02518"/>
    </source>
</evidence>
<dbReference type="PANTHER" id="PTHR24421:SF59">
    <property type="entry name" value="OXYGEN SENSOR HISTIDINE KINASE NREB"/>
    <property type="match status" value="1"/>
</dbReference>
<keyword evidence="4" id="KW-0812">Transmembrane</keyword>
<keyword evidence="4" id="KW-0472">Membrane</keyword>
<feature type="transmembrane region" description="Helical" evidence="4">
    <location>
        <begin position="36"/>
        <end position="58"/>
    </location>
</feature>
<organism evidence="7 8">
    <name type="scientific">Dokdonella immobilis</name>
    <dbReference type="NCBI Taxonomy" id="578942"/>
    <lineage>
        <taxon>Bacteria</taxon>
        <taxon>Pseudomonadati</taxon>
        <taxon>Pseudomonadota</taxon>
        <taxon>Gammaproteobacteria</taxon>
        <taxon>Lysobacterales</taxon>
        <taxon>Rhodanobacteraceae</taxon>
        <taxon>Dokdonella</taxon>
    </lineage>
</organism>
<evidence type="ECO:0000313" key="7">
    <source>
        <dbReference type="EMBL" id="SFN39433.1"/>
    </source>
</evidence>